<dbReference type="Proteomes" id="UP001500655">
    <property type="component" value="Unassembled WGS sequence"/>
</dbReference>
<sequence>MSDQSPSAGPPVYGSAPAAPVAHGSAVVQPAGRGYAPAAAPPGSVPPGAVGTWGDYPPPPRKSRRTLWIVLGIVAVLLIGAGTAAAVWLVPAITGALEEQDATLRTPDTVAGLTKSTDATRQSTAEELKRQLEAEIPSSTSSMAAFYEDPADAKKVVMVYGVTAKISSPTKELDEAFSSAGTSMSVTDVRTVDAGPLSGEAKCGKGNTQGLDLTLCGWADHGSLALVVFFNRDVDSSAVMFKQIRNEVLVRN</sequence>
<evidence type="ECO:0000313" key="2">
    <source>
        <dbReference type="EMBL" id="GAA1757382.1"/>
    </source>
</evidence>
<evidence type="ECO:0000256" key="1">
    <source>
        <dbReference type="SAM" id="Phobius"/>
    </source>
</evidence>
<dbReference type="EMBL" id="BAAALS010000014">
    <property type="protein sequence ID" value="GAA1757382.1"/>
    <property type="molecule type" value="Genomic_DNA"/>
</dbReference>
<accession>A0ABP4WQH5</accession>
<keyword evidence="3" id="KW-1185">Reference proteome</keyword>
<name>A0ABP4WQH5_9ACTN</name>
<keyword evidence="1" id="KW-0472">Membrane</keyword>
<organism evidence="2 3">
    <name type="scientific">Luedemannella helvata</name>
    <dbReference type="NCBI Taxonomy" id="349315"/>
    <lineage>
        <taxon>Bacteria</taxon>
        <taxon>Bacillati</taxon>
        <taxon>Actinomycetota</taxon>
        <taxon>Actinomycetes</taxon>
        <taxon>Micromonosporales</taxon>
        <taxon>Micromonosporaceae</taxon>
        <taxon>Luedemannella</taxon>
    </lineage>
</organism>
<dbReference type="RefSeq" id="WP_344082053.1">
    <property type="nucleotide sequence ID" value="NZ_BAAALS010000014.1"/>
</dbReference>
<comment type="caution">
    <text evidence="2">The sequence shown here is derived from an EMBL/GenBank/DDBJ whole genome shotgun (WGS) entry which is preliminary data.</text>
</comment>
<evidence type="ECO:0000313" key="3">
    <source>
        <dbReference type="Proteomes" id="UP001500655"/>
    </source>
</evidence>
<protein>
    <submittedName>
        <fullName evidence="2">Uncharacterized protein</fullName>
    </submittedName>
</protein>
<feature type="transmembrane region" description="Helical" evidence="1">
    <location>
        <begin position="67"/>
        <end position="90"/>
    </location>
</feature>
<gene>
    <name evidence="2" type="ORF">GCM10009681_30790</name>
</gene>
<keyword evidence="1" id="KW-0812">Transmembrane</keyword>
<reference evidence="3" key="1">
    <citation type="journal article" date="2019" name="Int. J. Syst. Evol. Microbiol.">
        <title>The Global Catalogue of Microorganisms (GCM) 10K type strain sequencing project: providing services to taxonomists for standard genome sequencing and annotation.</title>
        <authorList>
            <consortium name="The Broad Institute Genomics Platform"/>
            <consortium name="The Broad Institute Genome Sequencing Center for Infectious Disease"/>
            <person name="Wu L."/>
            <person name="Ma J."/>
        </authorList>
    </citation>
    <scope>NUCLEOTIDE SEQUENCE [LARGE SCALE GENOMIC DNA]</scope>
    <source>
        <strain evidence="3">JCM 13249</strain>
    </source>
</reference>
<proteinExistence type="predicted"/>
<keyword evidence="1" id="KW-1133">Transmembrane helix</keyword>